<evidence type="ECO:0000256" key="6">
    <source>
        <dbReference type="ARBA" id="ARBA00023237"/>
    </source>
</evidence>
<gene>
    <name evidence="10" type="ORF">EAH69_12865</name>
</gene>
<dbReference type="InterPro" id="IPR037066">
    <property type="entry name" value="Plug_dom_sf"/>
</dbReference>
<evidence type="ECO:0000256" key="1">
    <source>
        <dbReference type="ARBA" id="ARBA00004571"/>
    </source>
</evidence>
<keyword evidence="11" id="KW-1185">Reference proteome</keyword>
<dbReference type="InterPro" id="IPR023997">
    <property type="entry name" value="TonB-dep_OMP_SusC/RagA_CS"/>
</dbReference>
<evidence type="ECO:0000256" key="3">
    <source>
        <dbReference type="ARBA" id="ARBA00022452"/>
    </source>
</evidence>
<proteinExistence type="inferred from homology"/>
<dbReference type="NCBIfam" id="TIGR04056">
    <property type="entry name" value="OMP_RagA_SusC"/>
    <property type="match status" value="1"/>
</dbReference>
<dbReference type="Gene3D" id="2.170.130.10">
    <property type="entry name" value="TonB-dependent receptor, plug domain"/>
    <property type="match status" value="1"/>
</dbReference>
<dbReference type="InterPro" id="IPR012910">
    <property type="entry name" value="Plug_dom"/>
</dbReference>
<keyword evidence="3 7" id="KW-1134">Transmembrane beta strand</keyword>
<dbReference type="InterPro" id="IPR008969">
    <property type="entry name" value="CarboxyPept-like_regulatory"/>
</dbReference>
<dbReference type="GO" id="GO:0009279">
    <property type="term" value="C:cell outer membrane"/>
    <property type="evidence" value="ECO:0007669"/>
    <property type="project" value="UniProtKB-SubCell"/>
</dbReference>
<dbReference type="Gene3D" id="2.40.170.20">
    <property type="entry name" value="TonB-dependent receptor, beta-barrel domain"/>
    <property type="match status" value="1"/>
</dbReference>
<keyword evidence="5 7" id="KW-0472">Membrane</keyword>
<dbReference type="NCBIfam" id="TIGR04057">
    <property type="entry name" value="SusC_RagA_signa"/>
    <property type="match status" value="1"/>
</dbReference>
<evidence type="ECO:0000256" key="2">
    <source>
        <dbReference type="ARBA" id="ARBA00022448"/>
    </source>
</evidence>
<dbReference type="RefSeq" id="WP_121935619.1">
    <property type="nucleotide sequence ID" value="NZ_RDOJ01000024.1"/>
</dbReference>
<keyword evidence="2 7" id="KW-0813">Transport</keyword>
<accession>A0A3L9M096</accession>
<keyword evidence="8" id="KW-0732">Signal</keyword>
<dbReference type="EMBL" id="RDOJ01000024">
    <property type="protein sequence ID" value="RLZ06580.1"/>
    <property type="molecule type" value="Genomic_DNA"/>
</dbReference>
<dbReference type="Proteomes" id="UP000275348">
    <property type="component" value="Unassembled WGS sequence"/>
</dbReference>
<feature type="signal peptide" evidence="8">
    <location>
        <begin position="1"/>
        <end position="22"/>
    </location>
</feature>
<comment type="similarity">
    <text evidence="7">Belongs to the TonB-dependent receptor family.</text>
</comment>
<dbReference type="Pfam" id="PF07715">
    <property type="entry name" value="Plug"/>
    <property type="match status" value="1"/>
</dbReference>
<dbReference type="SUPFAM" id="SSF49464">
    <property type="entry name" value="Carboxypeptidase regulatory domain-like"/>
    <property type="match status" value="1"/>
</dbReference>
<feature type="domain" description="TonB-dependent receptor plug" evidence="9">
    <location>
        <begin position="115"/>
        <end position="229"/>
    </location>
</feature>
<evidence type="ECO:0000256" key="5">
    <source>
        <dbReference type="ARBA" id="ARBA00023136"/>
    </source>
</evidence>
<dbReference type="InterPro" id="IPR023996">
    <property type="entry name" value="TonB-dep_OMP_SusC/RagA"/>
</dbReference>
<evidence type="ECO:0000313" key="10">
    <source>
        <dbReference type="EMBL" id="RLZ06580.1"/>
    </source>
</evidence>
<dbReference type="PROSITE" id="PS52016">
    <property type="entry name" value="TONB_DEPENDENT_REC_3"/>
    <property type="match status" value="1"/>
</dbReference>
<keyword evidence="6 7" id="KW-0998">Cell outer membrane</keyword>
<evidence type="ECO:0000256" key="8">
    <source>
        <dbReference type="SAM" id="SignalP"/>
    </source>
</evidence>
<comment type="caution">
    <text evidence="10">The sequence shown here is derived from an EMBL/GenBank/DDBJ whole genome shotgun (WGS) entry which is preliminary data.</text>
</comment>
<reference evidence="10 11" key="1">
    <citation type="submission" date="2018-10" db="EMBL/GenBank/DDBJ databases">
        <authorList>
            <person name="Chen X."/>
        </authorList>
    </citation>
    <scope>NUCLEOTIDE SEQUENCE [LARGE SCALE GENOMIC DNA]</scope>
    <source>
        <strain evidence="10 11">YIM 102668</strain>
    </source>
</reference>
<organism evidence="10 11">
    <name type="scientific">Faecalibacter macacae</name>
    <dbReference type="NCBI Taxonomy" id="1859289"/>
    <lineage>
        <taxon>Bacteria</taxon>
        <taxon>Pseudomonadati</taxon>
        <taxon>Bacteroidota</taxon>
        <taxon>Flavobacteriia</taxon>
        <taxon>Flavobacteriales</taxon>
        <taxon>Weeksellaceae</taxon>
        <taxon>Faecalibacter</taxon>
    </lineage>
</organism>
<sequence>MKRRLTSLSFLAFLGLGVLAYAQTTGVVNDADGFPESDVEVTVKGTDKVVYTDVDGAFDIDAQIGDVLVINGKEVIVTSNNLGSISYAAKKTETVELAAVNILGSIKLDPTQKIGSFETIKRDDLEQTPVASVDEVLNGRVAGLNFSTGGGQPGSANVIAIRGAGSFVGTTNPLYVIDGVVVGKGDDNSGVMTSFNPLSSIDPNQIESITVLKDASSTALYGARGANGVIVVKTKRGKFNQKTKFNASTEMSIQDIAFDKADFLDANDFVKWGGLAFYNTGEFASQLGAQNYFADEVIGWDGVTNEDWTKAIQRDMSTVRTYSFSATGGSDNTSFRTGFSYYDNDPLIINSKFDRISASLAVDHKASDRFKLGTNLNYSRVENQTYADAGAYSNPWQTRWAIIPTLPVYNADGSYNTSLLGNRDYNPVGLQRENKVGGTVNTFLASIYGDYQITDDLSFNSQFGTQYQNLDETLYWNPNFGDGARYNGYMFESQNQYTDWNWVNTLTYSKKLGDRHEFVANAGWEYQEHIGKRRSQEKQNFILDGAYMNNASQVLSINGDKIKWTQISYFGRLNYILDGKYTLNGQIRRDSNSTLGIHDKSGVFWSVGGSWAMNKDLKIDFVDNMTLRANYGEIGNIPYADSWGSTYNSFSTLSNTRNYGDEGVLIIAQAGNPDLAWETSQQLNVGLDYSVLNGLVSGSIDIYNKKTEAAIFPVRIPAETPSPVDSSMKNVGEIVNKGIESTITVRPFRGDFNWNISANFAYNKSEVGDLTDNNAIYLEGGNKAVQSGRLFGEYYMVGWAGVDASNGNPLFYTDASETETTSNYNEASKYFQGKSPFPKYMAGLRNDFSYKNVTLSVFLSGQFEYSVIDRYSNYIYNDGAYYDINVYRESLNDSWTPQNTTASNPMQVYGNGSGSNKMSTRFLRDGDHIRLKEVKLAYSLGDVLSKSGFSNLTVYLRGTNLATWVFDDKLTFDPETNSNGYSFGWQGKGTYDYTSPIMRSVSVGVSVDF</sequence>
<evidence type="ECO:0000256" key="4">
    <source>
        <dbReference type="ARBA" id="ARBA00022692"/>
    </source>
</evidence>
<keyword evidence="4 7" id="KW-0812">Transmembrane</keyword>
<dbReference type="AlphaFoldDB" id="A0A3L9M096"/>
<evidence type="ECO:0000259" key="9">
    <source>
        <dbReference type="Pfam" id="PF07715"/>
    </source>
</evidence>
<evidence type="ECO:0000313" key="11">
    <source>
        <dbReference type="Proteomes" id="UP000275348"/>
    </source>
</evidence>
<dbReference type="InterPro" id="IPR039426">
    <property type="entry name" value="TonB-dep_rcpt-like"/>
</dbReference>
<feature type="chain" id="PRO_5018208001" evidence="8">
    <location>
        <begin position="23"/>
        <end position="1009"/>
    </location>
</feature>
<evidence type="ECO:0000256" key="7">
    <source>
        <dbReference type="PROSITE-ProRule" id="PRU01360"/>
    </source>
</evidence>
<protein>
    <submittedName>
        <fullName evidence="10">SusC/RagA family TonB-linked outer membrane protein</fullName>
    </submittedName>
</protein>
<name>A0A3L9M096_9FLAO</name>
<dbReference type="InterPro" id="IPR036942">
    <property type="entry name" value="Beta-barrel_TonB_sf"/>
</dbReference>
<dbReference type="SUPFAM" id="SSF56935">
    <property type="entry name" value="Porins"/>
    <property type="match status" value="1"/>
</dbReference>
<dbReference type="OrthoDB" id="9768177at2"/>
<comment type="subcellular location">
    <subcellularLocation>
        <location evidence="1 7">Cell outer membrane</location>
        <topology evidence="1 7">Multi-pass membrane protein</topology>
    </subcellularLocation>
</comment>